<organism evidence="2 3">
    <name type="scientific">Actinomadura adrarensis</name>
    <dbReference type="NCBI Taxonomy" id="1819600"/>
    <lineage>
        <taxon>Bacteria</taxon>
        <taxon>Bacillati</taxon>
        <taxon>Actinomycetota</taxon>
        <taxon>Actinomycetes</taxon>
        <taxon>Streptosporangiales</taxon>
        <taxon>Thermomonosporaceae</taxon>
        <taxon>Actinomadura</taxon>
    </lineage>
</organism>
<accession>A0ABW3CJ16</accession>
<reference evidence="3" key="1">
    <citation type="journal article" date="2019" name="Int. J. Syst. Evol. Microbiol.">
        <title>The Global Catalogue of Microorganisms (GCM) 10K type strain sequencing project: providing services to taxonomists for standard genome sequencing and annotation.</title>
        <authorList>
            <consortium name="The Broad Institute Genomics Platform"/>
            <consortium name="The Broad Institute Genome Sequencing Center for Infectious Disease"/>
            <person name="Wu L."/>
            <person name="Ma J."/>
        </authorList>
    </citation>
    <scope>NUCLEOTIDE SEQUENCE [LARGE SCALE GENOMIC DNA]</scope>
    <source>
        <strain evidence="3">JCM 31696</strain>
    </source>
</reference>
<sequence>MTCPHEETTLSGHHLGRAAIAFLLSLPLLTGCSIDKGTALAEDFEQDWSGTPDVESVQTTHDNTLPFTGTATGTLTLPETIPADRVTATASRLRRYVSKHGSVTGRIQIGTITFTVPAEQERLTQVLALWRSLSADERQSRTDIAETSGNGGARWAVESTAVDPA</sequence>
<feature type="region of interest" description="Disordered" evidence="1">
    <location>
        <begin position="141"/>
        <end position="165"/>
    </location>
</feature>
<evidence type="ECO:0000313" key="2">
    <source>
        <dbReference type="EMBL" id="MFD0853577.1"/>
    </source>
</evidence>
<name>A0ABW3CJ16_9ACTN</name>
<gene>
    <name evidence="2" type="ORF">ACFQ07_15175</name>
</gene>
<evidence type="ECO:0000256" key="1">
    <source>
        <dbReference type="SAM" id="MobiDB-lite"/>
    </source>
</evidence>
<protein>
    <submittedName>
        <fullName evidence="2">Uncharacterized protein</fullName>
    </submittedName>
</protein>
<comment type="caution">
    <text evidence="2">The sequence shown here is derived from an EMBL/GenBank/DDBJ whole genome shotgun (WGS) entry which is preliminary data.</text>
</comment>
<proteinExistence type="predicted"/>
<keyword evidence="3" id="KW-1185">Reference proteome</keyword>
<evidence type="ECO:0000313" key="3">
    <source>
        <dbReference type="Proteomes" id="UP001597083"/>
    </source>
</evidence>
<dbReference type="EMBL" id="JBHTIR010002285">
    <property type="protein sequence ID" value="MFD0853577.1"/>
    <property type="molecule type" value="Genomic_DNA"/>
</dbReference>
<dbReference type="Proteomes" id="UP001597083">
    <property type="component" value="Unassembled WGS sequence"/>
</dbReference>
<feature type="non-terminal residue" evidence="2">
    <location>
        <position position="165"/>
    </location>
</feature>